<name>A0AAD5ZT76_9POAL</name>
<protein>
    <recommendedName>
        <fullName evidence="2">Alginate lyase 2 domain-containing protein</fullName>
    </recommendedName>
</protein>
<evidence type="ECO:0000259" key="2">
    <source>
        <dbReference type="Pfam" id="PF08787"/>
    </source>
</evidence>
<evidence type="ECO:0000256" key="1">
    <source>
        <dbReference type="SAM" id="SignalP"/>
    </source>
</evidence>
<accession>A0AAD5ZT76</accession>
<dbReference type="Gene3D" id="2.60.120.200">
    <property type="match status" value="1"/>
</dbReference>
<dbReference type="AlphaFoldDB" id="A0AAD5ZT76"/>
<feature type="signal peptide" evidence="1">
    <location>
        <begin position="1"/>
        <end position="27"/>
    </location>
</feature>
<dbReference type="SUPFAM" id="SSF49899">
    <property type="entry name" value="Concanavalin A-like lectins/glucanases"/>
    <property type="match status" value="1"/>
</dbReference>
<feature type="chain" id="PRO_5042277416" description="Alginate lyase 2 domain-containing protein" evidence="1">
    <location>
        <begin position="28"/>
        <end position="218"/>
    </location>
</feature>
<reference evidence="3 4" key="1">
    <citation type="journal article" date="2022" name="Cell">
        <title>Repeat-based holocentromeres influence genome architecture and karyotype evolution.</title>
        <authorList>
            <person name="Hofstatter P.G."/>
            <person name="Thangavel G."/>
            <person name="Lux T."/>
            <person name="Neumann P."/>
            <person name="Vondrak T."/>
            <person name="Novak P."/>
            <person name="Zhang M."/>
            <person name="Costa L."/>
            <person name="Castellani M."/>
            <person name="Scott A."/>
            <person name="Toegelov H."/>
            <person name="Fuchs J."/>
            <person name="Mata-Sucre Y."/>
            <person name="Dias Y."/>
            <person name="Vanzela A.L.L."/>
            <person name="Huettel B."/>
            <person name="Almeida C.C.S."/>
            <person name="Simkova H."/>
            <person name="Souza G."/>
            <person name="Pedrosa-Harand A."/>
            <person name="Macas J."/>
            <person name="Mayer K.F.X."/>
            <person name="Houben A."/>
            <person name="Marques A."/>
        </authorList>
    </citation>
    <scope>NUCLEOTIDE SEQUENCE [LARGE SCALE GENOMIC DNA]</scope>
    <source>
        <strain evidence="3">RhyTen1mFocal</strain>
    </source>
</reference>
<sequence length="218" mass="25516">MIAVNPSPRFLSTTFVWFAVFVTICKGDPDPTDGFTAVPLDEDNFKKQWPYNVDLSARYSFEYGIRRLWVYSSDKPYKKDSDTKPRTEIRMNGYDYSDGIWQFEGYGYVPNGTTGVSIMQIFGADSYATSFMLHVYDGQLMYYNKKVVEHDIYERWFRVNVIHTVGQAITVFINGIQKYVADDRGGKDHYFKFGVYMQEDSSYLMESRWKDVQIYNKS</sequence>
<dbReference type="Proteomes" id="UP001210211">
    <property type="component" value="Unassembled WGS sequence"/>
</dbReference>
<dbReference type="PANTHER" id="PTHR33681:SF4">
    <property type="entry name" value="OS12G0171100 PROTEIN"/>
    <property type="match status" value="1"/>
</dbReference>
<organism evidence="3 4">
    <name type="scientific">Rhynchospora tenuis</name>
    <dbReference type="NCBI Taxonomy" id="198213"/>
    <lineage>
        <taxon>Eukaryota</taxon>
        <taxon>Viridiplantae</taxon>
        <taxon>Streptophyta</taxon>
        <taxon>Embryophyta</taxon>
        <taxon>Tracheophyta</taxon>
        <taxon>Spermatophyta</taxon>
        <taxon>Magnoliopsida</taxon>
        <taxon>Liliopsida</taxon>
        <taxon>Poales</taxon>
        <taxon>Cyperaceae</taxon>
        <taxon>Cyperoideae</taxon>
        <taxon>Rhynchosporeae</taxon>
        <taxon>Rhynchospora</taxon>
    </lineage>
</organism>
<feature type="domain" description="Alginate lyase 2" evidence="2">
    <location>
        <begin position="41"/>
        <end position="215"/>
    </location>
</feature>
<evidence type="ECO:0000313" key="4">
    <source>
        <dbReference type="Proteomes" id="UP001210211"/>
    </source>
</evidence>
<dbReference type="PANTHER" id="PTHR33681">
    <property type="entry name" value="BINDING PROTEIN, PUTATIVE, EXPRESSED-RELATED"/>
    <property type="match status" value="1"/>
</dbReference>
<keyword evidence="4" id="KW-1185">Reference proteome</keyword>
<comment type="caution">
    <text evidence="3">The sequence shown here is derived from an EMBL/GenBank/DDBJ whole genome shotgun (WGS) entry which is preliminary data.</text>
</comment>
<dbReference type="InterPro" id="IPR013320">
    <property type="entry name" value="ConA-like_dom_sf"/>
</dbReference>
<dbReference type="Pfam" id="PF08787">
    <property type="entry name" value="Alginate_lyase2"/>
    <property type="match status" value="1"/>
</dbReference>
<dbReference type="EMBL" id="JAMRDG010000001">
    <property type="protein sequence ID" value="KAJ3703639.1"/>
    <property type="molecule type" value="Genomic_DNA"/>
</dbReference>
<proteinExistence type="predicted"/>
<keyword evidence="1" id="KW-0732">Signal</keyword>
<dbReference type="InterPro" id="IPR014895">
    <property type="entry name" value="Alginate_lyase_2"/>
</dbReference>
<evidence type="ECO:0000313" key="3">
    <source>
        <dbReference type="EMBL" id="KAJ3703639.1"/>
    </source>
</evidence>
<gene>
    <name evidence="3" type="ORF">LUZ61_007344</name>
</gene>